<reference evidence="3" key="1">
    <citation type="submission" date="2023-03" db="EMBL/GenBank/DDBJ databases">
        <authorList>
            <person name="Steffen K."/>
            <person name="Cardenas P."/>
        </authorList>
    </citation>
    <scope>NUCLEOTIDE SEQUENCE</scope>
</reference>
<name>A0AA35RDN2_GEOBA</name>
<evidence type="ECO:0000313" key="3">
    <source>
        <dbReference type="EMBL" id="CAI8008793.1"/>
    </source>
</evidence>
<dbReference type="InterPro" id="IPR000569">
    <property type="entry name" value="HECT_dom"/>
</dbReference>
<dbReference type="InterPro" id="IPR008979">
    <property type="entry name" value="Galactose-bd-like_sf"/>
</dbReference>
<dbReference type="Proteomes" id="UP001174909">
    <property type="component" value="Unassembled WGS sequence"/>
</dbReference>
<dbReference type="SUPFAM" id="SSF49785">
    <property type="entry name" value="Galactose-binding domain-like"/>
    <property type="match status" value="1"/>
</dbReference>
<dbReference type="EMBL" id="CASHTH010000893">
    <property type="protein sequence ID" value="CAI8008793.1"/>
    <property type="molecule type" value="Genomic_DNA"/>
</dbReference>
<evidence type="ECO:0000259" key="2">
    <source>
        <dbReference type="PROSITE" id="PS51284"/>
    </source>
</evidence>
<dbReference type="Gene3D" id="2.60.120.260">
    <property type="entry name" value="Galactose-binding domain-like"/>
    <property type="match status" value="1"/>
</dbReference>
<dbReference type="AlphaFoldDB" id="A0AA35RDN2"/>
<sequence>MIYNWLRAVELMCPLQIVSVPSLKNQDEDAMATLQTPPPGWNMEADEELAQFLVTNGAESRSGGVSGRGKGREHFVDITVSSEESEVDNILDPDPEVYWESDGSAGQHWVRFTLVPGTIIERFALIVDSEDGSYLPRRVVVKAGSSPSTVTMIHAHSFGLSDYEKKELQLFPVPLQEFKEVVEVHFKSCYQGGIDVRIRGVSLTSKTAESIFLPSETVPRDIFTEDRVSRCPKLQGFEAGQLFHRGLVLSRLAYILDQDLTYLLPSWEVGLEGAKSEVTEAVSAIRQLWPMSRRRNALISDMLSATATSAPSRPTVYIDRMSAKRHQENPSEDKEGKRTVFIQLQRELKKHTKESNYNFRWAGQWSQWWESKFAQEGMIDQGGGFRDVLSDVAEELCPSSPDAPVPLPLFIRSPNQNQDSSNAYRDNYIPNPKCDDFSRYVFAGQLMGAMLRSQEHLVLSLPQFLWKELVGEPVTWSRDFVSVDSAEVRFIESVETISRERFDDAFAGALSLLGVQNRILRIY</sequence>
<dbReference type="Gene3D" id="3.90.1750.10">
    <property type="entry name" value="Hect, E3 ligase catalytic domains"/>
    <property type="match status" value="1"/>
</dbReference>
<keyword evidence="4" id="KW-1185">Reference proteome</keyword>
<dbReference type="Pfam" id="PF03256">
    <property type="entry name" value="ANAPC10"/>
    <property type="match status" value="1"/>
</dbReference>
<dbReference type="Pfam" id="PF00632">
    <property type="entry name" value="HECT"/>
    <property type="match status" value="1"/>
</dbReference>
<dbReference type="GO" id="GO:0004842">
    <property type="term" value="F:ubiquitin-protein transferase activity"/>
    <property type="evidence" value="ECO:0007669"/>
    <property type="project" value="InterPro"/>
</dbReference>
<evidence type="ECO:0000256" key="1">
    <source>
        <dbReference type="ARBA" id="ARBA00022786"/>
    </source>
</evidence>
<dbReference type="InterPro" id="IPR004939">
    <property type="entry name" value="APC_su10/DOC_dom"/>
</dbReference>
<evidence type="ECO:0000313" key="4">
    <source>
        <dbReference type="Proteomes" id="UP001174909"/>
    </source>
</evidence>
<comment type="caution">
    <text evidence="3">The sequence shown here is derived from an EMBL/GenBank/DDBJ whole genome shotgun (WGS) entry which is preliminary data.</text>
</comment>
<dbReference type="InterPro" id="IPR042469">
    <property type="entry name" value="HECTD3"/>
</dbReference>
<keyword evidence="1" id="KW-0833">Ubl conjugation pathway</keyword>
<feature type="domain" description="DOC" evidence="2">
    <location>
        <begin position="48"/>
        <end position="230"/>
    </location>
</feature>
<dbReference type="SUPFAM" id="SSF56204">
    <property type="entry name" value="Hect, E3 ligase catalytic domain"/>
    <property type="match status" value="1"/>
</dbReference>
<protein>
    <submittedName>
        <fullName evidence="3">E3 ubiquitin-protein ligase HECTD3</fullName>
    </submittedName>
</protein>
<dbReference type="PANTHER" id="PTHR46654:SF1">
    <property type="entry name" value="E3 UBIQUITIN-PROTEIN LIGASE HECTD3"/>
    <property type="match status" value="1"/>
</dbReference>
<accession>A0AA35RDN2</accession>
<dbReference type="SMART" id="SM01337">
    <property type="entry name" value="APC10"/>
    <property type="match status" value="1"/>
</dbReference>
<dbReference type="PANTHER" id="PTHR46654">
    <property type="entry name" value="E3 UBIQUITIN-PROTEIN LIGASE HECTD3"/>
    <property type="match status" value="1"/>
</dbReference>
<dbReference type="PROSITE" id="PS51284">
    <property type="entry name" value="DOC"/>
    <property type="match status" value="1"/>
</dbReference>
<organism evidence="3 4">
    <name type="scientific">Geodia barretti</name>
    <name type="common">Barrett's horny sponge</name>
    <dbReference type="NCBI Taxonomy" id="519541"/>
    <lineage>
        <taxon>Eukaryota</taxon>
        <taxon>Metazoa</taxon>
        <taxon>Porifera</taxon>
        <taxon>Demospongiae</taxon>
        <taxon>Heteroscleromorpha</taxon>
        <taxon>Tetractinellida</taxon>
        <taxon>Astrophorina</taxon>
        <taxon>Geodiidae</taxon>
        <taxon>Geodia</taxon>
    </lineage>
</organism>
<dbReference type="InterPro" id="IPR035983">
    <property type="entry name" value="Hect_E3_ubiquitin_ligase"/>
</dbReference>
<gene>
    <name evidence="3" type="ORF">GBAR_LOCUS5980</name>
</gene>
<proteinExistence type="predicted"/>